<proteinExistence type="predicted"/>
<dbReference type="Proteomes" id="UP000748025">
    <property type="component" value="Unassembled WGS sequence"/>
</dbReference>
<organism evidence="2 3">
    <name type="scientific">Claviceps pusilla</name>
    <dbReference type="NCBI Taxonomy" id="123648"/>
    <lineage>
        <taxon>Eukaryota</taxon>
        <taxon>Fungi</taxon>
        <taxon>Dikarya</taxon>
        <taxon>Ascomycota</taxon>
        <taxon>Pezizomycotina</taxon>
        <taxon>Sordariomycetes</taxon>
        <taxon>Hypocreomycetidae</taxon>
        <taxon>Hypocreales</taxon>
        <taxon>Clavicipitaceae</taxon>
        <taxon>Claviceps</taxon>
    </lineage>
</organism>
<dbReference type="EMBL" id="SRPW01004209">
    <property type="protein sequence ID" value="KAG5984407.1"/>
    <property type="molecule type" value="Genomic_DNA"/>
</dbReference>
<evidence type="ECO:0000313" key="2">
    <source>
        <dbReference type="EMBL" id="KAG5984407.1"/>
    </source>
</evidence>
<name>A0A9P7N174_9HYPO</name>
<reference evidence="2" key="1">
    <citation type="journal article" date="2020" name="bioRxiv">
        <title>Whole genome comparisons of ergot fungi reveals the divergence and evolution of species within the genus Claviceps are the result of varying mechanisms driving genome evolution and host range expansion.</title>
        <authorList>
            <person name="Wyka S.A."/>
            <person name="Mondo S.J."/>
            <person name="Liu M."/>
            <person name="Dettman J."/>
            <person name="Nalam V."/>
            <person name="Broders K.D."/>
        </authorList>
    </citation>
    <scope>NUCLEOTIDE SEQUENCE</scope>
    <source>
        <strain evidence="2">CCC 602</strain>
    </source>
</reference>
<keyword evidence="3" id="KW-1185">Reference proteome</keyword>
<dbReference type="AlphaFoldDB" id="A0A9P7N174"/>
<comment type="caution">
    <text evidence="2">The sequence shown here is derived from an EMBL/GenBank/DDBJ whole genome shotgun (WGS) entry which is preliminary data.</text>
</comment>
<evidence type="ECO:0000313" key="3">
    <source>
        <dbReference type="Proteomes" id="UP000748025"/>
    </source>
</evidence>
<accession>A0A9P7N174</accession>
<feature type="non-terminal residue" evidence="2">
    <location>
        <position position="97"/>
    </location>
</feature>
<feature type="compositionally biased region" description="Polar residues" evidence="1">
    <location>
        <begin position="83"/>
        <end position="97"/>
    </location>
</feature>
<sequence length="97" mass="10702">MLSNPLHRYSPYNGNAPTSALHNHLSQPHHGQHNGNNNLFESLSHAPHYAMHHHHVPQHHISPPHPRITGSLERTSHPKQRVQHSGSSAKSPGTSGP</sequence>
<feature type="region of interest" description="Disordered" evidence="1">
    <location>
        <begin position="1"/>
        <end position="97"/>
    </location>
</feature>
<protein>
    <submittedName>
        <fullName evidence="2">Uncharacterized protein</fullName>
    </submittedName>
</protein>
<feature type="compositionally biased region" description="Polar residues" evidence="1">
    <location>
        <begin position="12"/>
        <end position="26"/>
    </location>
</feature>
<evidence type="ECO:0000256" key="1">
    <source>
        <dbReference type="SAM" id="MobiDB-lite"/>
    </source>
</evidence>
<gene>
    <name evidence="2" type="ORF">E4U43_006175</name>
</gene>